<organism evidence="1 2">
    <name type="scientific">Acidithrix ferrooxidans</name>
    <dbReference type="NCBI Taxonomy" id="1280514"/>
    <lineage>
        <taxon>Bacteria</taxon>
        <taxon>Bacillati</taxon>
        <taxon>Actinomycetota</taxon>
        <taxon>Acidimicrobiia</taxon>
        <taxon>Acidimicrobiales</taxon>
        <taxon>Acidimicrobiaceae</taxon>
        <taxon>Acidithrix</taxon>
    </lineage>
</organism>
<evidence type="ECO:0000313" key="2">
    <source>
        <dbReference type="Proteomes" id="UP000032360"/>
    </source>
</evidence>
<evidence type="ECO:0000313" key="1">
    <source>
        <dbReference type="EMBL" id="KJF16015.1"/>
    </source>
</evidence>
<dbReference type="AlphaFoldDB" id="A0A0D8HDI0"/>
<reference evidence="1 2" key="1">
    <citation type="submission" date="2015-01" db="EMBL/GenBank/DDBJ databases">
        <title>Draft genome of the acidophilic iron oxidizer Acidithrix ferrooxidans strain Py-F3.</title>
        <authorList>
            <person name="Poehlein A."/>
            <person name="Eisen S."/>
            <person name="Schloemann M."/>
            <person name="Johnson B.D."/>
            <person name="Daniel R."/>
            <person name="Muehling M."/>
        </authorList>
    </citation>
    <scope>NUCLEOTIDE SEQUENCE [LARGE SCALE GENOMIC DNA]</scope>
    <source>
        <strain evidence="1 2">Py-F3</strain>
    </source>
</reference>
<keyword evidence="2" id="KW-1185">Reference proteome</keyword>
<accession>A0A0D8HDI0</accession>
<sequence>MEAKLTKLDKYDPKLIEEFIVVFAGYYFKAINETFDNSETLRVSWSMMNTIKGRPYPAIISLLLGANAHINNDLPYVLSKVMNNSVAENLLGDLVRIDKLLMRSGKQIIGSFTEQNTRLDFLKRRFQFLYYRPAMYTILYWRIIAWRNYQKLLDTDATLAQIDIRSQKIGNRLLRAARILLLVAPY</sequence>
<dbReference type="EMBL" id="JXYS01000103">
    <property type="protein sequence ID" value="KJF16015.1"/>
    <property type="molecule type" value="Genomic_DNA"/>
</dbReference>
<name>A0A0D8HDI0_9ACTN</name>
<dbReference type="InterPro" id="IPR046037">
    <property type="entry name" value="DUF5995"/>
</dbReference>
<gene>
    <name evidence="1" type="ORF">AXFE_31270</name>
</gene>
<comment type="caution">
    <text evidence="1">The sequence shown here is derived from an EMBL/GenBank/DDBJ whole genome shotgun (WGS) entry which is preliminary data.</text>
</comment>
<dbReference type="Pfam" id="PF19458">
    <property type="entry name" value="DUF5995"/>
    <property type="match status" value="1"/>
</dbReference>
<dbReference type="OrthoDB" id="583431at2"/>
<dbReference type="RefSeq" id="WP_052606800.1">
    <property type="nucleotide sequence ID" value="NZ_JXYS01000103.1"/>
</dbReference>
<dbReference type="Proteomes" id="UP000032360">
    <property type="component" value="Unassembled WGS sequence"/>
</dbReference>
<proteinExistence type="predicted"/>
<protein>
    <submittedName>
        <fullName evidence="1">Uncharacterized protein</fullName>
    </submittedName>
</protein>